<sequence>MFKLDSLHALLMVALVGVTINLGIVLHNSITVAQYKKNPNAMAEACKANPNLLVCQLPTSNKKDSQ</sequence>
<organism evidence="2 3">
    <name type="scientific">Pseudomonas phage phiPsa347</name>
    <dbReference type="NCBI Taxonomy" id="1460364"/>
    <lineage>
        <taxon>Viruses</taxon>
        <taxon>Duplodnaviria</taxon>
        <taxon>Heunggongvirae</taxon>
        <taxon>Uroviricota</taxon>
        <taxon>Caudoviricetes</taxon>
        <taxon>Vandenendeviridae</taxon>
        <taxon>Gorskivirinae</taxon>
        <taxon>Otagovirus</taxon>
        <taxon>Otagovirus psa347</taxon>
    </lineage>
</organism>
<keyword evidence="1" id="KW-0472">Membrane</keyword>
<keyword evidence="1" id="KW-0812">Transmembrane</keyword>
<evidence type="ECO:0000256" key="1">
    <source>
        <dbReference type="SAM" id="Phobius"/>
    </source>
</evidence>
<reference evidence="2 3" key="1">
    <citation type="submission" date="2020-06" db="EMBL/GenBank/DDBJ databases">
        <title>Characterization of Pseudomonas phiPsa374-like phages.</title>
        <authorList>
            <person name="Warring S."/>
            <person name="Malone L.M."/>
            <person name="Easingwood R.A."/>
            <person name="Rigano L."/>
            <person name="Frampton R.A."/>
            <person name="Lopez Acedo E."/>
            <person name="Templeton M.D."/>
            <person name="Kleffmann T."/>
            <person name="Bostina M."/>
            <person name="Fineran P.C."/>
        </authorList>
    </citation>
    <scope>NUCLEOTIDE SEQUENCE [LARGE SCALE GENOMIC DNA]</scope>
</reference>
<keyword evidence="3" id="KW-1185">Reference proteome</keyword>
<gene>
    <name evidence="2" type="ORF">phiPsa347_173</name>
</gene>
<protein>
    <submittedName>
        <fullName evidence="2">Uncharacterized protein</fullName>
    </submittedName>
</protein>
<evidence type="ECO:0000313" key="2">
    <source>
        <dbReference type="EMBL" id="QNO00523.1"/>
    </source>
</evidence>
<accession>A0A7G9V2L7</accession>
<evidence type="ECO:0000313" key="3">
    <source>
        <dbReference type="Proteomes" id="UP000516214"/>
    </source>
</evidence>
<feature type="transmembrane region" description="Helical" evidence="1">
    <location>
        <begin position="6"/>
        <end position="26"/>
    </location>
</feature>
<proteinExistence type="predicted"/>
<name>A0A7G9V2L7_9CAUD</name>
<dbReference type="EMBL" id="MT670420">
    <property type="protein sequence ID" value="QNO00523.1"/>
    <property type="molecule type" value="Genomic_DNA"/>
</dbReference>
<keyword evidence="1" id="KW-1133">Transmembrane helix</keyword>
<dbReference type="Proteomes" id="UP000516214">
    <property type="component" value="Segment"/>
</dbReference>